<protein>
    <submittedName>
        <fullName evidence="2">Uncharacterized protein</fullName>
    </submittedName>
</protein>
<name>A0A919M8F3_9ACTN</name>
<feature type="transmembrane region" description="Helical" evidence="1">
    <location>
        <begin position="15"/>
        <end position="37"/>
    </location>
</feature>
<organism evidence="2 3">
    <name type="scientific">Actinoplanes cyaneus</name>
    <dbReference type="NCBI Taxonomy" id="52696"/>
    <lineage>
        <taxon>Bacteria</taxon>
        <taxon>Bacillati</taxon>
        <taxon>Actinomycetota</taxon>
        <taxon>Actinomycetes</taxon>
        <taxon>Micromonosporales</taxon>
        <taxon>Micromonosporaceae</taxon>
        <taxon>Actinoplanes</taxon>
    </lineage>
</organism>
<proteinExistence type="predicted"/>
<keyword evidence="3" id="KW-1185">Reference proteome</keyword>
<evidence type="ECO:0000256" key="1">
    <source>
        <dbReference type="SAM" id="Phobius"/>
    </source>
</evidence>
<dbReference type="AlphaFoldDB" id="A0A919M8F3"/>
<keyword evidence="1" id="KW-0812">Transmembrane</keyword>
<evidence type="ECO:0000313" key="2">
    <source>
        <dbReference type="EMBL" id="GID69757.1"/>
    </source>
</evidence>
<keyword evidence="1" id="KW-1133">Transmembrane helix</keyword>
<dbReference type="Proteomes" id="UP000619479">
    <property type="component" value="Unassembled WGS sequence"/>
</dbReference>
<comment type="caution">
    <text evidence="2">The sequence shown here is derived from an EMBL/GenBank/DDBJ whole genome shotgun (WGS) entry which is preliminary data.</text>
</comment>
<keyword evidence="1" id="KW-0472">Membrane</keyword>
<gene>
    <name evidence="2" type="ORF">Acy02nite_76380</name>
</gene>
<reference evidence="2" key="1">
    <citation type="submission" date="2021-01" db="EMBL/GenBank/DDBJ databases">
        <title>Whole genome shotgun sequence of Actinoplanes cyaneus NBRC 14990.</title>
        <authorList>
            <person name="Komaki H."/>
            <person name="Tamura T."/>
        </authorList>
    </citation>
    <scope>NUCLEOTIDE SEQUENCE</scope>
    <source>
        <strain evidence="2">NBRC 14990</strain>
    </source>
</reference>
<dbReference type="EMBL" id="BOMH01000066">
    <property type="protein sequence ID" value="GID69757.1"/>
    <property type="molecule type" value="Genomic_DNA"/>
</dbReference>
<evidence type="ECO:0000313" key="3">
    <source>
        <dbReference type="Proteomes" id="UP000619479"/>
    </source>
</evidence>
<accession>A0A919M8F3</accession>
<sequence>MGGNRVQEALAKEGAAMMAIVILLWLAALAVGVWAVWPSSARAARQAESVAEPVRPSPDSLEGVLVAHLMRREISPEQYRRAVEGLAARDDRRHPMSVPGDEV</sequence>